<accession>A0A640UMW3</accession>
<dbReference type="SMART" id="SM00331">
    <property type="entry name" value="PP2C_SIG"/>
    <property type="match status" value="1"/>
</dbReference>
<evidence type="ECO:0000259" key="2">
    <source>
        <dbReference type="SMART" id="SM00065"/>
    </source>
</evidence>
<gene>
    <name evidence="4" type="ORF">Stube_13670</name>
</gene>
<dbReference type="InterPro" id="IPR003018">
    <property type="entry name" value="GAF"/>
</dbReference>
<dbReference type="Proteomes" id="UP000431826">
    <property type="component" value="Unassembled WGS sequence"/>
</dbReference>
<dbReference type="SMART" id="SM00065">
    <property type="entry name" value="GAF"/>
    <property type="match status" value="1"/>
</dbReference>
<dbReference type="Pfam" id="PF13581">
    <property type="entry name" value="HATPase_c_2"/>
    <property type="match status" value="1"/>
</dbReference>
<dbReference type="Gene3D" id="3.30.450.40">
    <property type="match status" value="1"/>
</dbReference>
<dbReference type="AlphaFoldDB" id="A0A640UMW3"/>
<keyword evidence="1" id="KW-0378">Hydrolase</keyword>
<keyword evidence="5" id="KW-1185">Reference proteome</keyword>
<dbReference type="InterPro" id="IPR029016">
    <property type="entry name" value="GAF-like_dom_sf"/>
</dbReference>
<evidence type="ECO:0008006" key="6">
    <source>
        <dbReference type="Google" id="ProtNLM"/>
    </source>
</evidence>
<reference evidence="4 5" key="1">
    <citation type="submission" date="2019-12" db="EMBL/GenBank/DDBJ databases">
        <title>Whole genome shotgun sequence of Streptomyces tubercidicus NBRC 13090.</title>
        <authorList>
            <person name="Ichikawa N."/>
            <person name="Kimura A."/>
            <person name="Kitahashi Y."/>
            <person name="Komaki H."/>
            <person name="Tamura T."/>
        </authorList>
    </citation>
    <scope>NUCLEOTIDE SEQUENCE [LARGE SCALE GENOMIC DNA]</scope>
    <source>
        <strain evidence="4 5">NBRC 13090</strain>
    </source>
</reference>
<dbReference type="PANTHER" id="PTHR43156">
    <property type="entry name" value="STAGE II SPORULATION PROTEIN E-RELATED"/>
    <property type="match status" value="1"/>
</dbReference>
<dbReference type="InterPro" id="IPR052016">
    <property type="entry name" value="Bact_Sigma-Reg"/>
</dbReference>
<evidence type="ECO:0000256" key="1">
    <source>
        <dbReference type="ARBA" id="ARBA00022801"/>
    </source>
</evidence>
<evidence type="ECO:0000313" key="4">
    <source>
        <dbReference type="EMBL" id="GFE36694.1"/>
    </source>
</evidence>
<dbReference type="PANTHER" id="PTHR43156:SF2">
    <property type="entry name" value="STAGE II SPORULATION PROTEIN E"/>
    <property type="match status" value="1"/>
</dbReference>
<feature type="domain" description="GAF" evidence="2">
    <location>
        <begin position="190"/>
        <end position="335"/>
    </location>
</feature>
<dbReference type="Pfam" id="PF13185">
    <property type="entry name" value="GAF_2"/>
    <property type="match status" value="1"/>
</dbReference>
<dbReference type="InterPro" id="IPR003594">
    <property type="entry name" value="HATPase_dom"/>
</dbReference>
<dbReference type="Pfam" id="PF07228">
    <property type="entry name" value="SpoIIE"/>
    <property type="match status" value="1"/>
</dbReference>
<dbReference type="SUPFAM" id="SSF55874">
    <property type="entry name" value="ATPase domain of HSP90 chaperone/DNA topoisomerase II/histidine kinase"/>
    <property type="match status" value="1"/>
</dbReference>
<proteinExistence type="predicted"/>
<dbReference type="InterPro" id="IPR036457">
    <property type="entry name" value="PPM-type-like_dom_sf"/>
</dbReference>
<dbReference type="Gene3D" id="3.30.565.10">
    <property type="entry name" value="Histidine kinase-like ATPase, C-terminal domain"/>
    <property type="match status" value="1"/>
</dbReference>
<feature type="domain" description="PPM-type phosphatase" evidence="3">
    <location>
        <begin position="351"/>
        <end position="569"/>
    </location>
</feature>
<organism evidence="4 5">
    <name type="scientific">Streptomyces tubercidicus</name>
    <dbReference type="NCBI Taxonomy" id="47759"/>
    <lineage>
        <taxon>Bacteria</taxon>
        <taxon>Bacillati</taxon>
        <taxon>Actinomycetota</taxon>
        <taxon>Actinomycetes</taxon>
        <taxon>Kitasatosporales</taxon>
        <taxon>Streptomycetaceae</taxon>
        <taxon>Streptomyces</taxon>
    </lineage>
</organism>
<comment type="caution">
    <text evidence="4">The sequence shown here is derived from an EMBL/GenBank/DDBJ whole genome shotgun (WGS) entry which is preliminary data.</text>
</comment>
<sequence>MKALAAVAGTVYLLSDDGEFLDTVMLGGTPPEIFIMPERPPLNSGNTSSTALRTGRVAVVGEPAMCTSDAVLDTARELPTPYSTVSAPLIRGSTRYGALTIIRIPDREGPLGTRGCLSLKEIADRLARDLAALADSGHSVASRPRPALFPLLRPPPPDAEWGLPGVIGSAAINMMWVIHRLYPWLSAALTSEEVASATRLRIMAPLGAQAMALTAVGDGRLWVMGHNGMSPRAISQLHGVSAEAGNPGADALAHGAIFLSSLNPLHANYRPPSPFENLPTWAILPLRAGGHRVGVLSLGFSKERGFEPEEQALMAMITNLLGSALERVRLSESEHTLAVSLQRKLLPVLPDVSELVTTARYLPAPGGGAGAGGDWYDVIPVPDGRVGLVIGDVEGHALEAAGVMGQLRSAVRAYTTEGHDPAAILTRAAAFLTETELTELLATCCVIRFDPADGTVEAALAGHPAPLIRLPDGRITPLAASPGVPLGVPPPEPYQNFETIIGPGTVVALYTDGLCHTRTADVITDAQDLFLRSIRDADHDLEGLADRIIAGAPGPPDRRDDVALLLCEVEALRGDPLRGTASMSIARHDLRGPEATRSFIRRTVGKWGLETAANELELIGTEIVTNALIHADTDVELRLRRYPDRIRIEARDASVRLPVPSPIAAEEEAQEAEHGRGLIIVAAIAKDYGTSPTGRGKTFWAEVALAT</sequence>
<protein>
    <recommendedName>
        <fullName evidence="6">PPM-type phosphatase domain-containing protein</fullName>
    </recommendedName>
</protein>
<dbReference type="InterPro" id="IPR036890">
    <property type="entry name" value="HATPase_C_sf"/>
</dbReference>
<name>A0A640UMW3_9ACTN</name>
<dbReference type="SUPFAM" id="SSF81606">
    <property type="entry name" value="PP2C-like"/>
    <property type="match status" value="1"/>
</dbReference>
<dbReference type="InterPro" id="IPR001932">
    <property type="entry name" value="PPM-type_phosphatase-like_dom"/>
</dbReference>
<dbReference type="EMBL" id="BLIR01000001">
    <property type="protein sequence ID" value="GFE36694.1"/>
    <property type="molecule type" value="Genomic_DNA"/>
</dbReference>
<evidence type="ECO:0000313" key="5">
    <source>
        <dbReference type="Proteomes" id="UP000431826"/>
    </source>
</evidence>
<dbReference type="SUPFAM" id="SSF55781">
    <property type="entry name" value="GAF domain-like"/>
    <property type="match status" value="1"/>
</dbReference>
<dbReference type="Gene3D" id="3.60.40.10">
    <property type="entry name" value="PPM-type phosphatase domain"/>
    <property type="match status" value="1"/>
</dbReference>
<dbReference type="CDD" id="cd16936">
    <property type="entry name" value="HATPase_RsbW-like"/>
    <property type="match status" value="1"/>
</dbReference>
<evidence type="ECO:0000259" key="3">
    <source>
        <dbReference type="SMART" id="SM00331"/>
    </source>
</evidence>
<dbReference type="GO" id="GO:0016791">
    <property type="term" value="F:phosphatase activity"/>
    <property type="evidence" value="ECO:0007669"/>
    <property type="project" value="TreeGrafter"/>
</dbReference>